<dbReference type="InterPro" id="IPR050742">
    <property type="entry name" value="Helicase_Restrict-Modif_Enz"/>
</dbReference>
<evidence type="ECO:0000259" key="2">
    <source>
        <dbReference type="PROSITE" id="PS51192"/>
    </source>
</evidence>
<dbReference type="InterPro" id="IPR001650">
    <property type="entry name" value="Helicase_C-like"/>
</dbReference>
<dbReference type="Gene3D" id="3.40.50.300">
    <property type="entry name" value="P-loop containing nucleotide triphosphate hydrolases"/>
    <property type="match status" value="2"/>
</dbReference>
<dbReference type="Pfam" id="PF00271">
    <property type="entry name" value="Helicase_C"/>
    <property type="match status" value="1"/>
</dbReference>
<feature type="domain" description="Helicase C-terminal" evidence="3">
    <location>
        <begin position="423"/>
        <end position="590"/>
    </location>
</feature>
<dbReference type="PROSITE" id="PS51194">
    <property type="entry name" value="HELICASE_CTER"/>
    <property type="match status" value="1"/>
</dbReference>
<dbReference type="Pfam" id="PF04851">
    <property type="entry name" value="ResIII"/>
    <property type="match status" value="1"/>
</dbReference>
<keyword evidence="5" id="KW-1185">Reference proteome</keyword>
<dbReference type="SMART" id="SM00487">
    <property type="entry name" value="DEXDc"/>
    <property type="match status" value="1"/>
</dbReference>
<dbReference type="InterPro" id="IPR006935">
    <property type="entry name" value="Helicase/UvrB_N"/>
</dbReference>
<reference evidence="4 5" key="1">
    <citation type="submission" date="2021-01" db="EMBL/GenBank/DDBJ databases">
        <title>Whole genome shotgun sequence of Microbispora amethystogenes NBRC 101907.</title>
        <authorList>
            <person name="Komaki H."/>
            <person name="Tamura T."/>
        </authorList>
    </citation>
    <scope>NUCLEOTIDE SEQUENCE [LARGE SCALE GENOMIC DNA]</scope>
    <source>
        <strain evidence="4 5">NBRC 101907</strain>
    </source>
</reference>
<dbReference type="InterPro" id="IPR013670">
    <property type="entry name" value="EcoEI_R_C_dom"/>
</dbReference>
<dbReference type="Pfam" id="PF08463">
    <property type="entry name" value="EcoEI_R_C"/>
    <property type="match status" value="1"/>
</dbReference>
<dbReference type="PANTHER" id="PTHR47396:SF1">
    <property type="entry name" value="ATP-DEPENDENT HELICASE IRC3-RELATED"/>
    <property type="match status" value="1"/>
</dbReference>
<comment type="caution">
    <text evidence="4">The sequence shown here is derived from an EMBL/GenBank/DDBJ whole genome shotgun (WGS) entry which is preliminary data.</text>
</comment>
<evidence type="ECO:0000259" key="3">
    <source>
        <dbReference type="PROSITE" id="PS51194"/>
    </source>
</evidence>
<feature type="compositionally biased region" description="Basic and acidic residues" evidence="1">
    <location>
        <begin position="572"/>
        <end position="585"/>
    </location>
</feature>
<dbReference type="EMBL" id="BOOB01000046">
    <property type="protein sequence ID" value="GIH35483.1"/>
    <property type="molecule type" value="Genomic_DNA"/>
</dbReference>
<dbReference type="SUPFAM" id="SSF52540">
    <property type="entry name" value="P-loop containing nucleoside triphosphate hydrolases"/>
    <property type="match status" value="2"/>
</dbReference>
<feature type="domain" description="Helicase ATP-binding" evidence="2">
    <location>
        <begin position="185"/>
        <end position="354"/>
    </location>
</feature>
<organism evidence="4 5">
    <name type="scientific">Microbispora amethystogenes</name>
    <dbReference type="NCBI Taxonomy" id="1427754"/>
    <lineage>
        <taxon>Bacteria</taxon>
        <taxon>Bacillati</taxon>
        <taxon>Actinomycetota</taxon>
        <taxon>Actinomycetes</taxon>
        <taxon>Streptosporangiales</taxon>
        <taxon>Streptosporangiaceae</taxon>
        <taxon>Microbispora</taxon>
    </lineage>
</organism>
<dbReference type="PANTHER" id="PTHR47396">
    <property type="entry name" value="TYPE I RESTRICTION ENZYME ECOKI R PROTEIN"/>
    <property type="match status" value="1"/>
</dbReference>
<sequence length="821" mass="93347">MASASHSPNEGETRRILIERHLKQSGWNRDQIVDEYPITDGQIMVAGGRPRRKAPLRADYVLEYRPGLPVAVIEAKRTSIDPGDGIEQVKRYAKKLQVPFAYVTNGLKIQEVDRDSGKIADVGAFPSPEQLWARYRRAKGLDEGPGAELVADLLLAPFDESLLNWDRTLKVPRYYQRLAVQHAVEAIGRGRNRVLLVLATGTGKTMVAYQLVKKLARAGWVEGRQPKVLYLADRNILVDQPKDDYFIPGFGEAVHKLGGGVAKLGRHIYFALYQSLEKGKETDGDDKALFEKFDPDYFDLVIVDECHRGSAKEDSNWRKILKYFDRAVQIGLTATPVRERDADTFEYFRDPVYEYSLKEGIEDGFLAPYRVRRVNINVDAFGWRPEPGQVDKYGALIPDRVYTQRDFERVIAIVERTEEAARYLTDLLHETGRMNKTIVFCVDSDHANRMRTALHNANADLSRQYGGDYVVRITSRDGQPGLVHLDEFKKVDSETPVIAVTAKLLSTGVDMPTVRNIVLFRPISSMAEFKQIIGRGTRLFGEGDKFSFDIIDFVYATRYFDDPEFDGPPIKRYQDTIDDQGRLVDREDETPSDGTSQVAEPGFEYREEEGGELPPPAADLDDEDLVSAVTTRARRLYVDGQEVFVYNDTLYVLDESSRPRVIEYRLFARDQVRRLYLSPGELRGRWARARSRSEILRELDSRGIDVNELAKQLHDQDADPLDLLLAVAWELPRMTRQERARRVRREHRAFLESFAEDAQGILELILDKYAEHGPDQLVPAVLQVYPFTDLGSAPELAARFGGKEGFREALDRLGRCVYDAA</sequence>
<dbReference type="CDD" id="cd18799">
    <property type="entry name" value="SF2_C_EcoAI-like"/>
    <property type="match status" value="1"/>
</dbReference>
<dbReference type="NCBIfam" id="NF046051">
    <property type="entry name" value="restrict_EcoAI"/>
    <property type="match status" value="1"/>
</dbReference>
<dbReference type="Gene3D" id="3.90.1570.30">
    <property type="match status" value="1"/>
</dbReference>
<dbReference type="InterPro" id="IPR029464">
    <property type="entry name" value="HSDR_N"/>
</dbReference>
<accession>A0ABQ4FL28</accession>
<proteinExistence type="predicted"/>
<dbReference type="CDD" id="cd18032">
    <property type="entry name" value="DEXHc_RE_I_III_res"/>
    <property type="match status" value="1"/>
</dbReference>
<dbReference type="PROSITE" id="PS51192">
    <property type="entry name" value="HELICASE_ATP_BIND_1"/>
    <property type="match status" value="1"/>
</dbReference>
<dbReference type="Proteomes" id="UP000651728">
    <property type="component" value="Unassembled WGS sequence"/>
</dbReference>
<evidence type="ECO:0000313" key="4">
    <source>
        <dbReference type="EMBL" id="GIH35483.1"/>
    </source>
</evidence>
<feature type="region of interest" description="Disordered" evidence="1">
    <location>
        <begin position="570"/>
        <end position="620"/>
    </location>
</feature>
<name>A0ABQ4FL28_9ACTN</name>
<gene>
    <name evidence="4" type="ORF">Mam01_56470</name>
</gene>
<dbReference type="RefSeq" id="WP_204288164.1">
    <property type="nucleotide sequence ID" value="NZ_BAABEJ010000001.1"/>
</dbReference>
<dbReference type="InterPro" id="IPR027417">
    <property type="entry name" value="P-loop_NTPase"/>
</dbReference>
<evidence type="ECO:0000313" key="5">
    <source>
        <dbReference type="Proteomes" id="UP000651728"/>
    </source>
</evidence>
<dbReference type="InterPro" id="IPR014001">
    <property type="entry name" value="Helicase_ATP-bd"/>
</dbReference>
<protein>
    <submittedName>
        <fullName evidence="4">Type I restriction enzyme EcoAI R protein</fullName>
    </submittedName>
</protein>
<dbReference type="Pfam" id="PF13588">
    <property type="entry name" value="HSDR_N_2"/>
    <property type="match status" value="1"/>
</dbReference>
<evidence type="ECO:0000256" key="1">
    <source>
        <dbReference type="SAM" id="MobiDB-lite"/>
    </source>
</evidence>